<evidence type="ECO:0000313" key="2">
    <source>
        <dbReference type="Proteomes" id="UP000050761"/>
    </source>
</evidence>
<evidence type="ECO:0000313" key="1">
    <source>
        <dbReference type="EMBL" id="VDO22149.1"/>
    </source>
</evidence>
<reference evidence="3" key="2">
    <citation type="submission" date="2019-09" db="UniProtKB">
        <authorList>
            <consortium name="WormBaseParasite"/>
        </authorList>
    </citation>
    <scope>IDENTIFICATION</scope>
</reference>
<dbReference type="Proteomes" id="UP000050761">
    <property type="component" value="Unassembled WGS sequence"/>
</dbReference>
<sequence length="111" mass="12697">MEGAMAKKARVWNPAVDNDVIKEKFQHDRTTTDVPVDFSRTANSSLPLLIQNYFHLARAHQQRAVEDAFRRSFIPQFPMQTMPHIAPRISQLPTMVQPPQPLGKFCLPICL</sequence>
<dbReference type="WBParaSite" id="HPBE_0000192501-mRNA-1">
    <property type="protein sequence ID" value="HPBE_0000192501-mRNA-1"/>
    <property type="gene ID" value="HPBE_0000192501"/>
</dbReference>
<dbReference type="AlphaFoldDB" id="A0A183F6Y3"/>
<gene>
    <name evidence="1" type="ORF">HPBE_LOCUS1926</name>
</gene>
<organism evidence="2 3">
    <name type="scientific">Heligmosomoides polygyrus</name>
    <name type="common">Parasitic roundworm</name>
    <dbReference type="NCBI Taxonomy" id="6339"/>
    <lineage>
        <taxon>Eukaryota</taxon>
        <taxon>Metazoa</taxon>
        <taxon>Ecdysozoa</taxon>
        <taxon>Nematoda</taxon>
        <taxon>Chromadorea</taxon>
        <taxon>Rhabditida</taxon>
        <taxon>Rhabditina</taxon>
        <taxon>Rhabditomorpha</taxon>
        <taxon>Strongyloidea</taxon>
        <taxon>Heligmosomidae</taxon>
        <taxon>Heligmosomoides</taxon>
    </lineage>
</organism>
<name>A0A183F6Y3_HELPZ</name>
<accession>A0A3P7TQJ1</accession>
<dbReference type="OrthoDB" id="5814089at2759"/>
<evidence type="ECO:0000313" key="3">
    <source>
        <dbReference type="WBParaSite" id="HPBE_0000192501-mRNA-1"/>
    </source>
</evidence>
<accession>A0A183F6Y3</accession>
<dbReference type="EMBL" id="UZAH01002459">
    <property type="protein sequence ID" value="VDO22149.1"/>
    <property type="molecule type" value="Genomic_DNA"/>
</dbReference>
<reference evidence="1 2" key="1">
    <citation type="submission" date="2018-11" db="EMBL/GenBank/DDBJ databases">
        <authorList>
            <consortium name="Pathogen Informatics"/>
        </authorList>
    </citation>
    <scope>NUCLEOTIDE SEQUENCE [LARGE SCALE GENOMIC DNA]</scope>
</reference>
<proteinExistence type="predicted"/>
<keyword evidence="2" id="KW-1185">Reference proteome</keyword>
<protein>
    <submittedName>
        <fullName evidence="1 3">Uncharacterized protein</fullName>
    </submittedName>
</protein>